<name>A0A9D1PJW0_9FIRM</name>
<dbReference type="Proteomes" id="UP000886808">
    <property type="component" value="Unassembled WGS sequence"/>
</dbReference>
<dbReference type="EMBL" id="DXIE01000049">
    <property type="protein sequence ID" value="HIV62874.1"/>
    <property type="molecule type" value="Genomic_DNA"/>
</dbReference>
<reference evidence="1" key="1">
    <citation type="journal article" date="2021" name="PeerJ">
        <title>Extensive microbial diversity within the chicken gut microbiome revealed by metagenomics and culture.</title>
        <authorList>
            <person name="Gilroy R."/>
            <person name="Ravi A."/>
            <person name="Getino M."/>
            <person name="Pursley I."/>
            <person name="Horton D.L."/>
            <person name="Alikhan N.F."/>
            <person name="Baker D."/>
            <person name="Gharbi K."/>
            <person name="Hall N."/>
            <person name="Watson M."/>
            <person name="Adriaenssens E.M."/>
            <person name="Foster-Nyarko E."/>
            <person name="Jarju S."/>
            <person name="Secka A."/>
            <person name="Antonio M."/>
            <person name="Oren A."/>
            <person name="Chaudhuri R.R."/>
            <person name="La Ragione R."/>
            <person name="Hildebrand F."/>
            <person name="Pallen M.J."/>
        </authorList>
    </citation>
    <scope>NUCLEOTIDE SEQUENCE</scope>
    <source>
        <strain evidence="1">CHK193-4272</strain>
    </source>
</reference>
<sequence>MANEEKMRMPHTLNLDNDGNLKLTGVIDVTNFDENIVSLETSRGMLSVKGENLHVEGLSLEKGELTLTGTVNAMEYDDNLMNRGGIFARLFG</sequence>
<dbReference type="AlphaFoldDB" id="A0A9D1PJW0"/>
<dbReference type="InterPro" id="IPR038705">
    <property type="entry name" value="YabP_sf"/>
</dbReference>
<organism evidence="1 2">
    <name type="scientific">Candidatus Butyricicoccus avistercoris</name>
    <dbReference type="NCBI Taxonomy" id="2838518"/>
    <lineage>
        <taxon>Bacteria</taxon>
        <taxon>Bacillati</taxon>
        <taxon>Bacillota</taxon>
        <taxon>Clostridia</taxon>
        <taxon>Eubacteriales</taxon>
        <taxon>Butyricicoccaceae</taxon>
        <taxon>Butyricicoccus</taxon>
    </lineage>
</organism>
<comment type="caution">
    <text evidence="1">The sequence shown here is derived from an EMBL/GenBank/DDBJ whole genome shotgun (WGS) entry which is preliminary data.</text>
</comment>
<proteinExistence type="predicted"/>
<protein>
    <submittedName>
        <fullName evidence="1">Sporulation protein</fullName>
    </submittedName>
</protein>
<reference evidence="1" key="2">
    <citation type="submission" date="2021-04" db="EMBL/GenBank/DDBJ databases">
        <authorList>
            <person name="Gilroy R."/>
        </authorList>
    </citation>
    <scope>NUCLEOTIDE SEQUENCE</scope>
    <source>
        <strain evidence="1">CHK193-4272</strain>
    </source>
</reference>
<evidence type="ECO:0000313" key="1">
    <source>
        <dbReference type="EMBL" id="HIV62874.1"/>
    </source>
</evidence>
<dbReference type="Pfam" id="PF07873">
    <property type="entry name" value="YabP"/>
    <property type="match status" value="1"/>
</dbReference>
<dbReference type="InterPro" id="IPR022476">
    <property type="entry name" value="Spore_YabP/YqfC"/>
</dbReference>
<dbReference type="Gene3D" id="2.60.40.2000">
    <property type="match status" value="1"/>
</dbReference>
<accession>A0A9D1PJW0</accession>
<evidence type="ECO:0000313" key="2">
    <source>
        <dbReference type="Proteomes" id="UP000886808"/>
    </source>
</evidence>
<gene>
    <name evidence="1" type="ORF">H9746_08570</name>
</gene>